<dbReference type="Pfam" id="PF22741">
    <property type="entry name" value="PTP-NADK"/>
    <property type="match status" value="1"/>
</dbReference>
<protein>
    <submittedName>
        <fullName evidence="2">Conserved hypothetical tyrosine/serine phosphatase</fullName>
    </submittedName>
</protein>
<feature type="domain" description="DSP-PTPase phosphatase fused to NAD+ Kinase" evidence="1">
    <location>
        <begin position="41"/>
        <end position="148"/>
    </location>
</feature>
<dbReference type="RefSeq" id="WP_013046001.1">
    <property type="nucleotide sequence ID" value="NC_014010.1"/>
</dbReference>
<dbReference type="STRING" id="488538.SAR116_1129"/>
<dbReference type="Gene3D" id="3.90.190.10">
    <property type="entry name" value="Protein tyrosine phosphatase superfamily"/>
    <property type="match status" value="1"/>
</dbReference>
<dbReference type="OrthoDB" id="9814896at2"/>
<name>D5BSX5_PUNMI</name>
<dbReference type="KEGG" id="apb:SAR116_1129"/>
<dbReference type="eggNOG" id="COG2365">
    <property type="taxonomic scope" value="Bacteria"/>
</dbReference>
<accession>D5BSX5</accession>
<dbReference type="HOGENOM" id="CLU_086339_0_0_5"/>
<dbReference type="InterPro" id="IPR029021">
    <property type="entry name" value="Prot-tyrosine_phosphatase-like"/>
</dbReference>
<evidence type="ECO:0000313" key="3">
    <source>
        <dbReference type="Proteomes" id="UP000007460"/>
    </source>
</evidence>
<keyword evidence="3" id="KW-1185">Reference proteome</keyword>
<sequence>MKWLAPPVKRRGAADWIDLILKDHGFLRLFWHNRHEIAPGMWRANQPGPVEVSRIAASGIKTIINLRGPRDDGVWQLEAEACAKAGITLLDFTARSRAAPDKAMLHDAKAIFKAIEKPALMHCKSGADRAGLMSALYMLVAEERPAREAAKQLAWKYGHVKQAKTGLLDVFFKAYFPYEDQGMAFYDWVDNIYDPEAMLAEFRSQGWADRLIDSVLRRE</sequence>
<dbReference type="InterPro" id="IPR055214">
    <property type="entry name" value="PTP-NADK"/>
</dbReference>
<reference evidence="2 3" key="1">
    <citation type="journal article" date="2010" name="J. Bacteriol.">
        <title>Complete genome sequence of "Candidatus Puniceispirillum marinum" IMCC1322, a representative of the SAR116 clade in the Alphaproteobacteria.</title>
        <authorList>
            <person name="Oh H.M."/>
            <person name="Kwon K.K."/>
            <person name="Kang I."/>
            <person name="Kang S.G."/>
            <person name="Lee J.H."/>
            <person name="Kim S.J."/>
            <person name="Cho J.C."/>
        </authorList>
    </citation>
    <scope>NUCLEOTIDE SEQUENCE [LARGE SCALE GENOMIC DNA]</scope>
    <source>
        <strain evidence="2 3">IMCC1322</strain>
    </source>
</reference>
<gene>
    <name evidence="2" type="ordered locus">SAR116_1129</name>
</gene>
<dbReference type="AlphaFoldDB" id="D5BSX5"/>
<evidence type="ECO:0000259" key="1">
    <source>
        <dbReference type="Pfam" id="PF22741"/>
    </source>
</evidence>
<dbReference type="Proteomes" id="UP000007460">
    <property type="component" value="Chromosome"/>
</dbReference>
<dbReference type="SUPFAM" id="SSF52799">
    <property type="entry name" value="(Phosphotyrosine protein) phosphatases II"/>
    <property type="match status" value="1"/>
</dbReference>
<proteinExistence type="predicted"/>
<evidence type="ECO:0000313" key="2">
    <source>
        <dbReference type="EMBL" id="ADE39372.1"/>
    </source>
</evidence>
<organism evidence="2 3">
    <name type="scientific">Puniceispirillum marinum (strain IMCC1322)</name>
    <dbReference type="NCBI Taxonomy" id="488538"/>
    <lineage>
        <taxon>Bacteria</taxon>
        <taxon>Pseudomonadati</taxon>
        <taxon>Pseudomonadota</taxon>
        <taxon>Alphaproteobacteria</taxon>
        <taxon>Candidatus Puniceispirillales</taxon>
        <taxon>Candidatus Puniceispirillaceae</taxon>
        <taxon>Candidatus Puniceispirillum</taxon>
    </lineage>
</organism>
<dbReference type="EMBL" id="CP001751">
    <property type="protein sequence ID" value="ADE39372.1"/>
    <property type="molecule type" value="Genomic_DNA"/>
</dbReference>